<evidence type="ECO:0000256" key="1">
    <source>
        <dbReference type="SAM" id="MobiDB-lite"/>
    </source>
</evidence>
<evidence type="ECO:0000313" key="4">
    <source>
        <dbReference type="Proteomes" id="UP000481109"/>
    </source>
</evidence>
<feature type="compositionally biased region" description="Basic and acidic residues" evidence="1">
    <location>
        <begin position="30"/>
        <end position="45"/>
    </location>
</feature>
<evidence type="ECO:0000313" key="3">
    <source>
        <dbReference type="EMBL" id="NGO81809.1"/>
    </source>
</evidence>
<dbReference type="Proteomes" id="UP000481109">
    <property type="component" value="Unassembled WGS sequence"/>
</dbReference>
<dbReference type="RefSeq" id="WP_165337182.1">
    <property type="nucleotide sequence ID" value="NZ_JAAKZW010000418.1"/>
</dbReference>
<comment type="caution">
    <text evidence="3">The sequence shown here is derived from an EMBL/GenBank/DDBJ whole genome shotgun (WGS) entry which is preliminary data.</text>
</comment>
<accession>A0A6G4XW20</accession>
<keyword evidence="2" id="KW-0732">Signal</keyword>
<feature type="chain" id="PRO_5026279684" description="Sensor domain-containing protein" evidence="2">
    <location>
        <begin position="31"/>
        <end position="248"/>
    </location>
</feature>
<feature type="signal peptide" evidence="2">
    <location>
        <begin position="1"/>
        <end position="30"/>
    </location>
</feature>
<dbReference type="AlphaFoldDB" id="A0A6G4XW20"/>
<dbReference type="EMBL" id="JAAKZW010000418">
    <property type="protein sequence ID" value="NGO81809.1"/>
    <property type="molecule type" value="Genomic_DNA"/>
</dbReference>
<reference evidence="3 4" key="1">
    <citation type="submission" date="2020-02" db="EMBL/GenBank/DDBJ databases">
        <title>Whole-genome analyses of novel actinobacteria.</title>
        <authorList>
            <person name="Sahin N."/>
            <person name="Tokatli A."/>
        </authorList>
    </citation>
    <scope>NUCLEOTIDE SEQUENCE [LARGE SCALE GENOMIC DNA]</scope>
    <source>
        <strain evidence="3 4">YC504</strain>
    </source>
</reference>
<feature type="region of interest" description="Disordered" evidence="1">
    <location>
        <begin position="26"/>
        <end position="56"/>
    </location>
</feature>
<evidence type="ECO:0000256" key="2">
    <source>
        <dbReference type="SAM" id="SignalP"/>
    </source>
</evidence>
<gene>
    <name evidence="3" type="ORF">G6045_40120</name>
</gene>
<name>A0A6G4XW20_9ACTN</name>
<dbReference type="PROSITE" id="PS51257">
    <property type="entry name" value="PROKAR_LIPOPROTEIN"/>
    <property type="match status" value="1"/>
</dbReference>
<sequence length="248" mass="26079">MRTPLRRVAVAALASSALLFAAACSGSADAGDKPSAKKAEPKPTPEAKPLTRSQAEAAALELKEMRSGWSSDKSMTDTEDGSTVFGLGTADKKQCQPLLDQIIHSADSPAAQATVTKSYSKSDLGPYLSHGVFSYTVEDAKEAMKNSAVPAGCDSFTGDMDGDKVTYSYKKLDVPAAGDETLAWRLIAKMEGQEAVPMQFDFAAARVDSAISVLLLTSVDNKTDTPAFKDAFKKGAEKVAKATEAAAK</sequence>
<evidence type="ECO:0008006" key="5">
    <source>
        <dbReference type="Google" id="ProtNLM"/>
    </source>
</evidence>
<protein>
    <recommendedName>
        <fullName evidence="5">Sensor domain-containing protein</fullName>
    </recommendedName>
</protein>
<keyword evidence="4" id="KW-1185">Reference proteome</keyword>
<organism evidence="3 4">
    <name type="scientific">Streptomyces mesophilus</name>
    <dbReference type="NCBI Taxonomy" id="1775132"/>
    <lineage>
        <taxon>Bacteria</taxon>
        <taxon>Bacillati</taxon>
        <taxon>Actinomycetota</taxon>
        <taxon>Actinomycetes</taxon>
        <taxon>Kitasatosporales</taxon>
        <taxon>Streptomycetaceae</taxon>
        <taxon>Streptomyces</taxon>
    </lineage>
</organism>
<proteinExistence type="predicted"/>